<reference evidence="2" key="1">
    <citation type="submission" date="2023-01" db="EMBL/GenBank/DDBJ databases">
        <authorList>
            <person name="Piombo E."/>
        </authorList>
    </citation>
    <scope>NUCLEOTIDE SEQUENCE</scope>
</reference>
<evidence type="ECO:0000313" key="3">
    <source>
        <dbReference type="Proteomes" id="UP001160390"/>
    </source>
</evidence>
<gene>
    <name evidence="2" type="ORF">CCHLO57077_00011915</name>
</gene>
<proteinExistence type="predicted"/>
<name>A0AA35M3M5_9HYPO</name>
<protein>
    <submittedName>
        <fullName evidence="2">Uncharacterized protein</fullName>
    </submittedName>
</protein>
<dbReference type="AlphaFoldDB" id="A0AA35M3M5"/>
<comment type="caution">
    <text evidence="2">The sequence shown here is derived from an EMBL/GenBank/DDBJ whole genome shotgun (WGS) entry which is preliminary data.</text>
</comment>
<dbReference type="EMBL" id="CABFNP030001008">
    <property type="protein sequence ID" value="CAI6089494.1"/>
    <property type="molecule type" value="Genomic_DNA"/>
</dbReference>
<feature type="compositionally biased region" description="Polar residues" evidence="1">
    <location>
        <begin position="111"/>
        <end position="121"/>
    </location>
</feature>
<evidence type="ECO:0000313" key="2">
    <source>
        <dbReference type="EMBL" id="CAI6089494.1"/>
    </source>
</evidence>
<accession>A0AA35M3M5</accession>
<evidence type="ECO:0000256" key="1">
    <source>
        <dbReference type="SAM" id="MobiDB-lite"/>
    </source>
</evidence>
<sequence>MACQTQDIDVQLEALFSIAVAHMESQGVNVEPAENTSAAGLDRKRRKLYHLLGDLGLDGQADLTLPEDPAGLAPQPDPGNGGEPEISDRGEDRSEASSDLDDHHGDPNFEPSESSDASGANDSEGISAHDHGNEDEDEDISEGGRSATPEEIDNALRIPILGQVTGFCQKCNEMPAQTVCYTCGTGRFCSLECRDSSRENSEKHTCLDVDEPWPSSGSWHDMVNGSLPFNRSYFGFQKCRPVDEESTLLGLYRHLSMSHYLKQFQVQR</sequence>
<organism evidence="2 3">
    <name type="scientific">Clonostachys chloroleuca</name>
    <dbReference type="NCBI Taxonomy" id="1926264"/>
    <lineage>
        <taxon>Eukaryota</taxon>
        <taxon>Fungi</taxon>
        <taxon>Dikarya</taxon>
        <taxon>Ascomycota</taxon>
        <taxon>Pezizomycotina</taxon>
        <taxon>Sordariomycetes</taxon>
        <taxon>Hypocreomycetidae</taxon>
        <taxon>Hypocreales</taxon>
        <taxon>Bionectriaceae</taxon>
        <taxon>Clonostachys</taxon>
    </lineage>
</organism>
<keyword evidence="3" id="KW-1185">Reference proteome</keyword>
<feature type="region of interest" description="Disordered" evidence="1">
    <location>
        <begin position="60"/>
        <end position="153"/>
    </location>
</feature>
<dbReference type="Proteomes" id="UP001160390">
    <property type="component" value="Unassembled WGS sequence"/>
</dbReference>
<feature type="compositionally biased region" description="Basic and acidic residues" evidence="1">
    <location>
        <begin position="86"/>
        <end position="107"/>
    </location>
</feature>